<keyword evidence="3" id="KW-1185">Reference proteome</keyword>
<dbReference type="AlphaFoldDB" id="A0A087DQL1"/>
<sequence>MRRVYGLDPATLWAGGIRPLDYADLAANLPDGSMVWRRLDSPRAWTTAEYLLAAQVDQLNLWMWANNDPRKRGDRPDPLPRPGTAARRDAATHEPRDRDADGRPTRTIRPEPMTVAEFERFRAQRFEDVTARAYRPHPAGDGE</sequence>
<accession>A0A087DQL1</accession>
<dbReference type="STRING" id="762211.BSTEL_0622"/>
<comment type="caution">
    <text evidence="2">The sequence shown here is derived from an EMBL/GenBank/DDBJ whole genome shotgun (WGS) entry which is preliminary data.</text>
</comment>
<protein>
    <submittedName>
        <fullName evidence="2">Uncharacterized protein</fullName>
    </submittedName>
</protein>
<gene>
    <name evidence="2" type="ORF">BSTEL_0622</name>
</gene>
<dbReference type="EMBL" id="JGZP01000011">
    <property type="protein sequence ID" value="KFI97811.1"/>
    <property type="molecule type" value="Genomic_DNA"/>
</dbReference>
<evidence type="ECO:0000313" key="3">
    <source>
        <dbReference type="Proteomes" id="UP000029004"/>
    </source>
</evidence>
<dbReference type="Proteomes" id="UP000029004">
    <property type="component" value="Unassembled WGS sequence"/>
</dbReference>
<reference evidence="2 3" key="1">
    <citation type="submission" date="2014-03" db="EMBL/GenBank/DDBJ databases">
        <title>Genomics of Bifidobacteria.</title>
        <authorList>
            <person name="Ventura M."/>
            <person name="Milani C."/>
            <person name="Lugli G.A."/>
        </authorList>
    </citation>
    <scope>NUCLEOTIDE SEQUENCE [LARGE SCALE GENOMIC DNA]</scope>
    <source>
        <strain evidence="2 3">DSM 23968</strain>
    </source>
</reference>
<evidence type="ECO:0000256" key="1">
    <source>
        <dbReference type="SAM" id="MobiDB-lite"/>
    </source>
</evidence>
<evidence type="ECO:0000313" key="2">
    <source>
        <dbReference type="EMBL" id="KFI97811.1"/>
    </source>
</evidence>
<proteinExistence type="predicted"/>
<feature type="compositionally biased region" description="Basic and acidic residues" evidence="1">
    <location>
        <begin position="86"/>
        <end position="104"/>
    </location>
</feature>
<feature type="compositionally biased region" description="Basic and acidic residues" evidence="1">
    <location>
        <begin position="68"/>
        <end position="78"/>
    </location>
</feature>
<dbReference type="RefSeq" id="WP_238567624.1">
    <property type="nucleotide sequence ID" value="NZ_JGZP01000011.1"/>
</dbReference>
<name>A0A087DQL1_9BIFI</name>
<feature type="region of interest" description="Disordered" evidence="1">
    <location>
        <begin position="66"/>
        <end position="120"/>
    </location>
</feature>
<organism evidence="2 3">
    <name type="scientific">Bifidobacterium stellenboschense</name>
    <dbReference type="NCBI Taxonomy" id="762211"/>
    <lineage>
        <taxon>Bacteria</taxon>
        <taxon>Bacillati</taxon>
        <taxon>Actinomycetota</taxon>
        <taxon>Actinomycetes</taxon>
        <taxon>Bifidobacteriales</taxon>
        <taxon>Bifidobacteriaceae</taxon>
        <taxon>Bifidobacterium</taxon>
    </lineage>
</organism>